<dbReference type="HAMAP" id="MF_00694">
    <property type="entry name" value="KDGDH"/>
    <property type="match status" value="1"/>
</dbReference>
<gene>
    <name evidence="7" type="primary">kdgD</name>
    <name evidence="7" type="ORF">MZV50_16215</name>
</gene>
<dbReference type="PANTHER" id="PTHR12128:SF19">
    <property type="entry name" value="5-DEHYDRO-4-DEOXYGLUCARATE DEHYDRATASE 2-RELATED"/>
    <property type="match status" value="1"/>
</dbReference>
<comment type="pathway">
    <text evidence="2 5">Carbohydrate acid metabolism; D-glucarate degradation; 2,5-dioxopentanoate from D-glucarate: step 2/2.</text>
</comment>
<dbReference type="PANTHER" id="PTHR12128">
    <property type="entry name" value="DIHYDRODIPICOLINATE SYNTHASE"/>
    <property type="match status" value="1"/>
</dbReference>
<dbReference type="NCBIfam" id="NF002958">
    <property type="entry name" value="PRK03620.1"/>
    <property type="match status" value="1"/>
</dbReference>
<dbReference type="InterPro" id="IPR017655">
    <property type="entry name" value="Dehydro-deoxyglucarate_dehyd"/>
</dbReference>
<proteinExistence type="inferred from homology"/>
<organism evidence="7 8">
    <name type="scientific">Caulobacter segnis</name>
    <dbReference type="NCBI Taxonomy" id="88688"/>
    <lineage>
        <taxon>Bacteria</taxon>
        <taxon>Pseudomonadati</taxon>
        <taxon>Pseudomonadota</taxon>
        <taxon>Alphaproteobacteria</taxon>
        <taxon>Caulobacterales</taxon>
        <taxon>Caulobacteraceae</taxon>
        <taxon>Caulobacter</taxon>
    </lineage>
</organism>
<evidence type="ECO:0000313" key="8">
    <source>
        <dbReference type="Proteomes" id="UP001057520"/>
    </source>
</evidence>
<evidence type="ECO:0000256" key="5">
    <source>
        <dbReference type="HAMAP-Rule" id="MF_00694"/>
    </source>
</evidence>
<evidence type="ECO:0000256" key="1">
    <source>
        <dbReference type="ARBA" id="ARBA00001446"/>
    </source>
</evidence>
<dbReference type="PIRSF" id="PIRSF001365">
    <property type="entry name" value="DHDPS"/>
    <property type="match status" value="1"/>
</dbReference>
<reference evidence="7 8" key="1">
    <citation type="submission" date="2022-04" db="EMBL/GenBank/DDBJ databases">
        <title>Genome sequence of soybean root-associated Caulobacter segnis RL271.</title>
        <authorList>
            <person name="Longley R."/>
            <person name="Bonito G."/>
            <person name="Trigodet F."/>
            <person name="Crosson S."/>
            <person name="Fiebig A."/>
        </authorList>
    </citation>
    <scope>NUCLEOTIDE SEQUENCE [LARGE SCALE GENOMIC DNA]</scope>
    <source>
        <strain evidence="7 8">RL271</strain>
    </source>
</reference>
<dbReference type="Pfam" id="PF00701">
    <property type="entry name" value="DHDPS"/>
    <property type="match status" value="1"/>
</dbReference>
<evidence type="ECO:0000256" key="3">
    <source>
        <dbReference type="ARBA" id="ARBA00007592"/>
    </source>
</evidence>
<accession>A0ABY4ZMW7</accession>
<comment type="catalytic activity">
    <reaction evidence="1 5">
        <text>5-dehydro-4-deoxy-D-glucarate + H(+) = 2,5-dioxopentanoate + CO2 + H2O</text>
        <dbReference type="Rhea" id="RHEA:24608"/>
        <dbReference type="ChEBI" id="CHEBI:15377"/>
        <dbReference type="ChEBI" id="CHEBI:15378"/>
        <dbReference type="ChEBI" id="CHEBI:16526"/>
        <dbReference type="ChEBI" id="CHEBI:42819"/>
        <dbReference type="ChEBI" id="CHEBI:58136"/>
        <dbReference type="EC" id="4.2.1.41"/>
    </reaction>
</comment>
<dbReference type="GO" id="GO:0047448">
    <property type="term" value="F:5-dehydro-4-deoxyglucarate dehydratase activity"/>
    <property type="evidence" value="ECO:0007669"/>
    <property type="project" value="UniProtKB-EC"/>
</dbReference>
<dbReference type="CDD" id="cd00951">
    <property type="entry name" value="KDGDH"/>
    <property type="match status" value="1"/>
</dbReference>
<protein>
    <recommendedName>
        <fullName evidence="5">Probable 5-dehydro-4-deoxyglucarate dehydratase</fullName>
        <ecNumber evidence="5">4.2.1.41</ecNumber>
    </recommendedName>
    <alternativeName>
        <fullName evidence="5">5-keto-4-deoxy-glucarate dehydratase</fullName>
        <shortName evidence="5">KDGDH</shortName>
    </alternativeName>
</protein>
<comment type="similarity">
    <text evidence="3 5 6">Belongs to the DapA family.</text>
</comment>
<dbReference type="Proteomes" id="UP001057520">
    <property type="component" value="Chromosome"/>
</dbReference>
<dbReference type="NCBIfam" id="TIGR03249">
    <property type="entry name" value="KdgD"/>
    <property type="match status" value="1"/>
</dbReference>
<dbReference type="EC" id="4.2.1.41" evidence="5"/>
<keyword evidence="4 5" id="KW-0456">Lyase</keyword>
<dbReference type="EMBL" id="CP096040">
    <property type="protein sequence ID" value="USQ94147.1"/>
    <property type="molecule type" value="Genomic_DNA"/>
</dbReference>
<sequence length="314" mass="34000">MSRMSPTEMARQLGGGLLSFPVTHFDANHQFLEGPYREHCGWMLERDLAGLFAAGGTGEFFSLRPEEVGQVVRAAVAQTAGKIPVIAGCGYGTAIATDLARDAEAAGADGVLLLPPYLTNAMQEGLLGHIEAVCKSTKLGVIVYNRDNAIINEDTLEKLCERNPNLVGFKDGVGDLELMMRVYARMGDRLTYIGGLPTAETFALPYLEMGVTTYSSAIFNFMPEWALDFYKSVRARDREAVMTGLRDFVLPYIALRNKGKGYAVSIVKAGMKAIGRDAGPVRLPLTELTPAEFGELQGLIARVDAGDQRRAANA</sequence>
<name>A0ABY4ZMW7_9CAUL</name>
<dbReference type="Gene3D" id="3.20.20.70">
    <property type="entry name" value="Aldolase class I"/>
    <property type="match status" value="1"/>
</dbReference>
<dbReference type="SMART" id="SM01130">
    <property type="entry name" value="DHDPS"/>
    <property type="match status" value="1"/>
</dbReference>
<dbReference type="InterPro" id="IPR002220">
    <property type="entry name" value="DapA-like"/>
</dbReference>
<evidence type="ECO:0000256" key="6">
    <source>
        <dbReference type="PIRNR" id="PIRNR001365"/>
    </source>
</evidence>
<dbReference type="SUPFAM" id="SSF51569">
    <property type="entry name" value="Aldolase"/>
    <property type="match status" value="1"/>
</dbReference>
<evidence type="ECO:0000256" key="2">
    <source>
        <dbReference type="ARBA" id="ARBA00004983"/>
    </source>
</evidence>
<evidence type="ECO:0000313" key="7">
    <source>
        <dbReference type="EMBL" id="USQ94147.1"/>
    </source>
</evidence>
<keyword evidence="8" id="KW-1185">Reference proteome</keyword>
<dbReference type="InterPro" id="IPR013785">
    <property type="entry name" value="Aldolase_TIM"/>
</dbReference>
<evidence type="ECO:0000256" key="4">
    <source>
        <dbReference type="ARBA" id="ARBA00023239"/>
    </source>
</evidence>